<dbReference type="AlphaFoldDB" id="A0AAW2FIQ7"/>
<evidence type="ECO:0000313" key="1">
    <source>
        <dbReference type="EMBL" id="KAL0114889.1"/>
    </source>
</evidence>
<dbReference type="Proteomes" id="UP001430953">
    <property type="component" value="Unassembled WGS sequence"/>
</dbReference>
<evidence type="ECO:0000313" key="2">
    <source>
        <dbReference type="Proteomes" id="UP001430953"/>
    </source>
</evidence>
<organism evidence="1 2">
    <name type="scientific">Cardiocondyla obscurior</name>
    <dbReference type="NCBI Taxonomy" id="286306"/>
    <lineage>
        <taxon>Eukaryota</taxon>
        <taxon>Metazoa</taxon>
        <taxon>Ecdysozoa</taxon>
        <taxon>Arthropoda</taxon>
        <taxon>Hexapoda</taxon>
        <taxon>Insecta</taxon>
        <taxon>Pterygota</taxon>
        <taxon>Neoptera</taxon>
        <taxon>Endopterygota</taxon>
        <taxon>Hymenoptera</taxon>
        <taxon>Apocrita</taxon>
        <taxon>Aculeata</taxon>
        <taxon>Formicoidea</taxon>
        <taxon>Formicidae</taxon>
        <taxon>Myrmicinae</taxon>
        <taxon>Cardiocondyla</taxon>
    </lineage>
</organism>
<protein>
    <submittedName>
        <fullName evidence="1">Uncharacterized protein</fullName>
    </submittedName>
</protein>
<accession>A0AAW2FIQ7</accession>
<gene>
    <name evidence="1" type="ORF">PUN28_010429</name>
</gene>
<comment type="caution">
    <text evidence="1">The sequence shown here is derived from an EMBL/GenBank/DDBJ whole genome shotgun (WGS) entry which is preliminary data.</text>
</comment>
<dbReference type="EMBL" id="JADYXP020000010">
    <property type="protein sequence ID" value="KAL0114889.1"/>
    <property type="molecule type" value="Genomic_DNA"/>
</dbReference>
<reference evidence="1 2" key="1">
    <citation type="submission" date="2023-03" db="EMBL/GenBank/DDBJ databases">
        <title>High recombination rates correlate with genetic variation in Cardiocondyla obscurior ants.</title>
        <authorList>
            <person name="Errbii M."/>
        </authorList>
    </citation>
    <scope>NUCLEOTIDE SEQUENCE [LARGE SCALE GENOMIC DNA]</scope>
    <source>
        <strain evidence="1">Alpha-2009</strain>
        <tissue evidence="1">Whole body</tissue>
    </source>
</reference>
<sequence>MTMTLPLLPPDMFQEALLIIQTEADRLSNEYPDILQFMSYLRLTWLNMASKISTYHCSARTNNIVESFHNIAAQKLGITNINVWTFLDKLSHLIMDQELDLRRLNNGVKPRRFRKRATIELDRKIITAQENLTNSR</sequence>
<proteinExistence type="predicted"/>
<name>A0AAW2FIQ7_9HYME</name>
<keyword evidence="2" id="KW-1185">Reference proteome</keyword>